<organism evidence="3 4">
    <name type="scientific">Chaetomidium leptoderma</name>
    <dbReference type="NCBI Taxonomy" id="669021"/>
    <lineage>
        <taxon>Eukaryota</taxon>
        <taxon>Fungi</taxon>
        <taxon>Dikarya</taxon>
        <taxon>Ascomycota</taxon>
        <taxon>Pezizomycotina</taxon>
        <taxon>Sordariomycetes</taxon>
        <taxon>Sordariomycetidae</taxon>
        <taxon>Sordariales</taxon>
        <taxon>Chaetomiaceae</taxon>
        <taxon>Chaetomidium</taxon>
    </lineage>
</organism>
<feature type="domain" description="VPS9" evidence="2">
    <location>
        <begin position="252"/>
        <end position="407"/>
    </location>
</feature>
<reference evidence="3" key="2">
    <citation type="submission" date="2023-05" db="EMBL/GenBank/DDBJ databases">
        <authorList>
            <consortium name="Lawrence Berkeley National Laboratory"/>
            <person name="Steindorff A."/>
            <person name="Hensen N."/>
            <person name="Bonometti L."/>
            <person name="Westerberg I."/>
            <person name="Brannstrom I.O."/>
            <person name="Guillou S."/>
            <person name="Cros-Aarteil S."/>
            <person name="Calhoun S."/>
            <person name="Haridas S."/>
            <person name="Kuo A."/>
            <person name="Mondo S."/>
            <person name="Pangilinan J."/>
            <person name="Riley R."/>
            <person name="Labutti K."/>
            <person name="Andreopoulos B."/>
            <person name="Lipzen A."/>
            <person name="Chen C."/>
            <person name="Yanf M."/>
            <person name="Daum C."/>
            <person name="Ng V."/>
            <person name="Clum A."/>
            <person name="Ohm R."/>
            <person name="Martin F."/>
            <person name="Silar P."/>
            <person name="Natvig D."/>
            <person name="Lalanne C."/>
            <person name="Gautier V."/>
            <person name="Ament-Velasquez S.L."/>
            <person name="Kruys A."/>
            <person name="Hutchinson M.I."/>
            <person name="Powell A.J."/>
            <person name="Barry K."/>
            <person name="Miller A.N."/>
            <person name="Grigoriev I.V."/>
            <person name="Debuchy R."/>
            <person name="Gladieux P."/>
            <person name="Thoren M.H."/>
            <person name="Johannesson H."/>
        </authorList>
    </citation>
    <scope>NUCLEOTIDE SEQUENCE</scope>
    <source>
        <strain evidence="3">CBS 538.74</strain>
    </source>
</reference>
<dbReference type="Pfam" id="PF02204">
    <property type="entry name" value="VPS9"/>
    <property type="match status" value="1"/>
</dbReference>
<dbReference type="Proteomes" id="UP001302745">
    <property type="component" value="Unassembled WGS sequence"/>
</dbReference>
<sequence>MLLSSLNFSGSPMASNSNPANRPNPLRPVRSFRVERSTSPEPTTRPKRASTFENGPPPAASSALRAVSGTQVRQGADAEAPDTFVSRISEETIDPPRASVDLDDLPIELISLTDRFIDSLSAKVHSTPPNIDNLALMFQEFYATASSHIQTHVDTLATRQRREDAPPLSTRASAASLLRSKAASLSTKEKPKATPPRRDSDQQLLTAEEYANRKKARRALEQKKSLLEEAVERRLCEGIYNKIYRHRSTQDEAQDAKLRSKTAALSVVGIGPLDLGVELGTADNDLEAAAKKQEEVKEWLGHARRELVLMSQSRYPLGKLNHLKAAHKSIIDTLAHFHPSSSADELMPMLIYTLITLPPDSLNVISDVNFIQRFRWEPKLTGELAYCLTTLEATISFLETVDLSTLRADETPTGPRKGSGSSPVLKGETFPPAFSPTLSPNPSHEAAALKQQQQQQQQSPAGFRATVNAQLRGPRRLSDLVRNTPTPAQALNAASDAVLLTADQSLKTIGTSLGDSYKFLLGKLRERAPDALLLTKDDAGVPVLSVPKTLEDARKLIGTPPPPAFGAVDDLVRTPELSLRSPSPAEEDGETDRERPPLLGFISGSGRKVSRDRSADSARSWGSSSRGGMTAEERRLETMMTTTAATTTTISSSSSSTTQVMATGSSPVVTSPPIIDSMRNLGSSLNPMARLSAGIGGFRGFGRSAAAATPGRAPTPPAKDGLGRTGAVEGGDLATAFPDLAAVLPPREYPKINPPNKRFLEMQNAADLKLGEMFELLREYKRLAGALKEMDAFKE</sequence>
<dbReference type="GO" id="GO:0005829">
    <property type="term" value="C:cytosol"/>
    <property type="evidence" value="ECO:0007669"/>
    <property type="project" value="TreeGrafter"/>
</dbReference>
<feature type="compositionally biased region" description="Basic and acidic residues" evidence="1">
    <location>
        <begin position="187"/>
        <end position="201"/>
    </location>
</feature>
<feature type="compositionally biased region" description="Low complexity" evidence="1">
    <location>
        <begin position="9"/>
        <end position="24"/>
    </location>
</feature>
<evidence type="ECO:0000256" key="1">
    <source>
        <dbReference type="SAM" id="MobiDB-lite"/>
    </source>
</evidence>
<name>A0AAN6VRQ5_9PEZI</name>
<dbReference type="PANTHER" id="PTHR23101">
    <property type="entry name" value="RAB GDP/GTP EXCHANGE FACTOR"/>
    <property type="match status" value="1"/>
</dbReference>
<dbReference type="GO" id="GO:0031267">
    <property type="term" value="F:small GTPase binding"/>
    <property type="evidence" value="ECO:0007669"/>
    <property type="project" value="TreeGrafter"/>
</dbReference>
<dbReference type="EMBL" id="MU856875">
    <property type="protein sequence ID" value="KAK4156042.1"/>
    <property type="molecule type" value="Genomic_DNA"/>
</dbReference>
<dbReference type="InterPro" id="IPR045046">
    <property type="entry name" value="Vps9-like"/>
</dbReference>
<dbReference type="PROSITE" id="PS51205">
    <property type="entry name" value="VPS9"/>
    <property type="match status" value="1"/>
</dbReference>
<comment type="caution">
    <text evidence="3">The sequence shown here is derived from an EMBL/GenBank/DDBJ whole genome shotgun (WGS) entry which is preliminary data.</text>
</comment>
<dbReference type="AlphaFoldDB" id="A0AAN6VRQ5"/>
<protein>
    <recommendedName>
        <fullName evidence="2">VPS9 domain-containing protein</fullName>
    </recommendedName>
</protein>
<dbReference type="GO" id="GO:0016192">
    <property type="term" value="P:vesicle-mediated transport"/>
    <property type="evidence" value="ECO:0007669"/>
    <property type="project" value="InterPro"/>
</dbReference>
<accession>A0AAN6VRQ5</accession>
<feature type="compositionally biased region" description="Low complexity" evidence="1">
    <location>
        <begin position="617"/>
        <end position="628"/>
    </location>
</feature>
<proteinExistence type="predicted"/>
<feature type="region of interest" description="Disordered" evidence="1">
    <location>
        <begin position="179"/>
        <end position="202"/>
    </location>
</feature>
<gene>
    <name evidence="3" type="ORF">C8A00DRAFT_31092</name>
</gene>
<keyword evidence="4" id="KW-1185">Reference proteome</keyword>
<dbReference type="PANTHER" id="PTHR23101:SF97">
    <property type="entry name" value="DOMAIN PROTEIN, PUTATIVE (AFU_ORTHOLOGUE AFUA_2G10890)-RELATED"/>
    <property type="match status" value="1"/>
</dbReference>
<reference evidence="3" key="1">
    <citation type="journal article" date="2023" name="Mol. Phylogenet. Evol.">
        <title>Genome-scale phylogeny and comparative genomics of the fungal order Sordariales.</title>
        <authorList>
            <person name="Hensen N."/>
            <person name="Bonometti L."/>
            <person name="Westerberg I."/>
            <person name="Brannstrom I.O."/>
            <person name="Guillou S."/>
            <person name="Cros-Aarteil S."/>
            <person name="Calhoun S."/>
            <person name="Haridas S."/>
            <person name="Kuo A."/>
            <person name="Mondo S."/>
            <person name="Pangilinan J."/>
            <person name="Riley R."/>
            <person name="LaButti K."/>
            <person name="Andreopoulos B."/>
            <person name="Lipzen A."/>
            <person name="Chen C."/>
            <person name="Yan M."/>
            <person name="Daum C."/>
            <person name="Ng V."/>
            <person name="Clum A."/>
            <person name="Steindorff A."/>
            <person name="Ohm R.A."/>
            <person name="Martin F."/>
            <person name="Silar P."/>
            <person name="Natvig D.O."/>
            <person name="Lalanne C."/>
            <person name="Gautier V."/>
            <person name="Ament-Velasquez S.L."/>
            <person name="Kruys A."/>
            <person name="Hutchinson M.I."/>
            <person name="Powell A.J."/>
            <person name="Barry K."/>
            <person name="Miller A.N."/>
            <person name="Grigoriev I.V."/>
            <person name="Debuchy R."/>
            <person name="Gladieux P."/>
            <person name="Hiltunen Thoren M."/>
            <person name="Johannesson H."/>
        </authorList>
    </citation>
    <scope>NUCLEOTIDE SEQUENCE</scope>
    <source>
        <strain evidence="3">CBS 538.74</strain>
    </source>
</reference>
<evidence type="ECO:0000259" key="2">
    <source>
        <dbReference type="PROSITE" id="PS51205"/>
    </source>
</evidence>
<feature type="region of interest" description="Disordered" evidence="1">
    <location>
        <begin position="408"/>
        <end position="462"/>
    </location>
</feature>
<feature type="compositionally biased region" description="Low complexity" evidence="1">
    <location>
        <begin position="638"/>
        <end position="663"/>
    </location>
</feature>
<dbReference type="InterPro" id="IPR037191">
    <property type="entry name" value="VPS9_dom_sf"/>
</dbReference>
<feature type="region of interest" description="Disordered" evidence="1">
    <location>
        <begin position="1"/>
        <end position="91"/>
    </location>
</feature>
<dbReference type="GO" id="GO:0030139">
    <property type="term" value="C:endocytic vesicle"/>
    <property type="evidence" value="ECO:0007669"/>
    <property type="project" value="TreeGrafter"/>
</dbReference>
<evidence type="ECO:0000313" key="4">
    <source>
        <dbReference type="Proteomes" id="UP001302745"/>
    </source>
</evidence>
<dbReference type="SUPFAM" id="SSF109993">
    <property type="entry name" value="VPS9 domain"/>
    <property type="match status" value="1"/>
</dbReference>
<dbReference type="SMART" id="SM00167">
    <property type="entry name" value="VPS9"/>
    <property type="match status" value="1"/>
</dbReference>
<dbReference type="GO" id="GO:0005085">
    <property type="term" value="F:guanyl-nucleotide exchange factor activity"/>
    <property type="evidence" value="ECO:0007669"/>
    <property type="project" value="InterPro"/>
</dbReference>
<dbReference type="Gene3D" id="1.20.1050.80">
    <property type="entry name" value="VPS9 domain"/>
    <property type="match status" value="1"/>
</dbReference>
<feature type="region of interest" description="Disordered" evidence="1">
    <location>
        <begin position="555"/>
        <end position="667"/>
    </location>
</feature>
<dbReference type="InterPro" id="IPR003123">
    <property type="entry name" value="VPS9"/>
</dbReference>
<evidence type="ECO:0000313" key="3">
    <source>
        <dbReference type="EMBL" id="KAK4156042.1"/>
    </source>
</evidence>